<dbReference type="PANTHER" id="PTHR34563">
    <property type="entry name" value="BNACNNG33880D PROTEIN"/>
    <property type="match status" value="1"/>
</dbReference>
<dbReference type="EMBL" id="CM007899">
    <property type="protein sequence ID" value="OTG10086.1"/>
    <property type="molecule type" value="Genomic_DNA"/>
</dbReference>
<dbReference type="AlphaFoldDB" id="A0A251THQ2"/>
<dbReference type="InParanoid" id="A0A251THQ2"/>
<evidence type="ECO:0000313" key="1">
    <source>
        <dbReference type="EMBL" id="KAF5779430.1"/>
    </source>
</evidence>
<dbReference type="Gramene" id="mRNA:HanXRQr2_Chr12g0559321">
    <property type="protein sequence ID" value="mRNA:HanXRQr2_Chr12g0559321"/>
    <property type="gene ID" value="HanXRQr2_Chr12g0559321"/>
</dbReference>
<reference evidence="1 3" key="1">
    <citation type="journal article" date="2017" name="Nature">
        <title>The sunflower genome provides insights into oil metabolism, flowering and Asterid evolution.</title>
        <authorList>
            <person name="Badouin H."/>
            <person name="Gouzy J."/>
            <person name="Grassa C.J."/>
            <person name="Murat F."/>
            <person name="Staton S.E."/>
            <person name="Cottret L."/>
            <person name="Lelandais-Briere C."/>
            <person name="Owens G.L."/>
            <person name="Carrere S."/>
            <person name="Mayjonade B."/>
            <person name="Legrand L."/>
            <person name="Gill N."/>
            <person name="Kane N.C."/>
            <person name="Bowers J.E."/>
            <person name="Hubner S."/>
            <person name="Bellec A."/>
            <person name="Berard A."/>
            <person name="Berges H."/>
            <person name="Blanchet N."/>
            <person name="Boniface M.C."/>
            <person name="Brunel D."/>
            <person name="Catrice O."/>
            <person name="Chaidir N."/>
            <person name="Claudel C."/>
            <person name="Donnadieu C."/>
            <person name="Faraut T."/>
            <person name="Fievet G."/>
            <person name="Helmstetter N."/>
            <person name="King M."/>
            <person name="Knapp S.J."/>
            <person name="Lai Z."/>
            <person name="Le Paslier M.C."/>
            <person name="Lippi Y."/>
            <person name="Lorenzon L."/>
            <person name="Mandel J.R."/>
            <person name="Marage G."/>
            <person name="Marchand G."/>
            <person name="Marquand E."/>
            <person name="Bret-Mestries E."/>
            <person name="Morien E."/>
            <person name="Nambeesan S."/>
            <person name="Nguyen T."/>
            <person name="Pegot-Espagnet P."/>
            <person name="Pouilly N."/>
            <person name="Raftis F."/>
            <person name="Sallet E."/>
            <person name="Schiex T."/>
            <person name="Thomas J."/>
            <person name="Vandecasteele C."/>
            <person name="Vares D."/>
            <person name="Vear F."/>
            <person name="Vautrin S."/>
            <person name="Crespi M."/>
            <person name="Mangin B."/>
            <person name="Burke J.M."/>
            <person name="Salse J."/>
            <person name="Munos S."/>
            <person name="Vincourt P."/>
            <person name="Rieseberg L.H."/>
            <person name="Langlade N.B."/>
        </authorList>
    </citation>
    <scope>NUCLEOTIDE SEQUENCE [LARGE SCALE GENOMIC DNA]</scope>
    <source>
        <strain evidence="3">cv. SF193</strain>
        <tissue evidence="1">Leaves</tissue>
    </source>
</reference>
<dbReference type="OMA" id="SPALYIC"/>
<dbReference type="EMBL" id="MNCJ02000327">
    <property type="protein sequence ID" value="KAF5779430.1"/>
    <property type="molecule type" value="Genomic_DNA"/>
</dbReference>
<dbReference type="PANTHER" id="PTHR34563:SF9">
    <property type="entry name" value="MADS-BOX DOMAIN-CONTAINING PROTEIN"/>
    <property type="match status" value="1"/>
</dbReference>
<protein>
    <submittedName>
        <fullName evidence="2">Uncharacterized protein</fullName>
    </submittedName>
</protein>
<organism evidence="2 3">
    <name type="scientific">Helianthus annuus</name>
    <name type="common">Common sunflower</name>
    <dbReference type="NCBI Taxonomy" id="4232"/>
    <lineage>
        <taxon>Eukaryota</taxon>
        <taxon>Viridiplantae</taxon>
        <taxon>Streptophyta</taxon>
        <taxon>Embryophyta</taxon>
        <taxon>Tracheophyta</taxon>
        <taxon>Spermatophyta</taxon>
        <taxon>Magnoliopsida</taxon>
        <taxon>eudicotyledons</taxon>
        <taxon>Gunneridae</taxon>
        <taxon>Pentapetalae</taxon>
        <taxon>asterids</taxon>
        <taxon>campanulids</taxon>
        <taxon>Asterales</taxon>
        <taxon>Asteraceae</taxon>
        <taxon>Asteroideae</taxon>
        <taxon>Heliantheae alliance</taxon>
        <taxon>Heliantheae</taxon>
        <taxon>Helianthus</taxon>
    </lineage>
</organism>
<gene>
    <name evidence="2" type="ORF">HannXRQ_Chr10g0283701</name>
    <name evidence="1" type="ORF">HanXRQr2_Chr12g0559321</name>
</gene>
<evidence type="ECO:0000313" key="2">
    <source>
        <dbReference type="EMBL" id="OTG10086.1"/>
    </source>
</evidence>
<dbReference type="FunCoup" id="A0A251THQ2">
    <property type="interactions" value="184"/>
</dbReference>
<keyword evidence="3" id="KW-1185">Reference proteome</keyword>
<evidence type="ECO:0000313" key="3">
    <source>
        <dbReference type="Proteomes" id="UP000215914"/>
    </source>
</evidence>
<reference evidence="1" key="3">
    <citation type="submission" date="2020-06" db="EMBL/GenBank/DDBJ databases">
        <title>Helianthus annuus Genome sequencing and assembly Release 2.</title>
        <authorList>
            <person name="Gouzy J."/>
            <person name="Langlade N."/>
            <person name="Munos S."/>
        </authorList>
    </citation>
    <scope>NUCLEOTIDE SEQUENCE</scope>
    <source>
        <tissue evidence="1">Leaves</tissue>
    </source>
</reference>
<name>A0A251THQ2_HELAN</name>
<accession>A0A251THQ2</accession>
<sequence>MITISNPGKLWDQSVSVGKMVLGKLMATLKTKLRTLKMKTSAVDDGNSSHSYDKIEKSESMRVEIRSKKARKLIEETLRVADSPKTTKSYSF</sequence>
<dbReference type="Proteomes" id="UP000215914">
    <property type="component" value="Chromosome 10"/>
</dbReference>
<reference evidence="2" key="2">
    <citation type="submission" date="2017-02" db="EMBL/GenBank/DDBJ databases">
        <title>Sunflower complete genome.</title>
        <authorList>
            <person name="Langlade N."/>
            <person name="Munos S."/>
        </authorList>
    </citation>
    <scope>NUCLEOTIDE SEQUENCE [LARGE SCALE GENOMIC DNA]</scope>
    <source>
        <tissue evidence="2">Leaves</tissue>
    </source>
</reference>
<proteinExistence type="predicted"/>